<proteinExistence type="predicted"/>
<accession>A0A6J4N636</accession>
<organism evidence="1">
    <name type="scientific">uncultured Chloroflexia bacterium</name>
    <dbReference type="NCBI Taxonomy" id="1672391"/>
    <lineage>
        <taxon>Bacteria</taxon>
        <taxon>Bacillati</taxon>
        <taxon>Chloroflexota</taxon>
        <taxon>Chloroflexia</taxon>
        <taxon>environmental samples</taxon>
    </lineage>
</organism>
<feature type="non-terminal residue" evidence="1">
    <location>
        <position position="19"/>
    </location>
</feature>
<sequence length="19" mass="2213">EPHHNPRCNHPHPRSHCSA</sequence>
<dbReference type="EMBL" id="CADCTR010002962">
    <property type="protein sequence ID" value="CAA9376017.1"/>
    <property type="molecule type" value="Genomic_DNA"/>
</dbReference>
<evidence type="ECO:0000313" key="1">
    <source>
        <dbReference type="EMBL" id="CAA9376017.1"/>
    </source>
</evidence>
<dbReference type="AlphaFoldDB" id="A0A6J4N636"/>
<gene>
    <name evidence="1" type="ORF">AVDCRST_MAG93-8821</name>
</gene>
<feature type="non-terminal residue" evidence="1">
    <location>
        <position position="1"/>
    </location>
</feature>
<protein>
    <submittedName>
        <fullName evidence="1">Uncharacterized protein</fullName>
    </submittedName>
</protein>
<name>A0A6J4N636_9CHLR</name>
<reference evidence="1" key="1">
    <citation type="submission" date="2020-02" db="EMBL/GenBank/DDBJ databases">
        <authorList>
            <person name="Meier V. D."/>
        </authorList>
    </citation>
    <scope>NUCLEOTIDE SEQUENCE</scope>
    <source>
        <strain evidence="1">AVDCRST_MAG93</strain>
    </source>
</reference>